<organism evidence="4 5">
    <name type="scientific">Bacterioplanes sanyensis</name>
    <dbReference type="NCBI Taxonomy" id="1249553"/>
    <lineage>
        <taxon>Bacteria</taxon>
        <taxon>Pseudomonadati</taxon>
        <taxon>Pseudomonadota</taxon>
        <taxon>Gammaproteobacteria</taxon>
        <taxon>Oceanospirillales</taxon>
        <taxon>Oceanospirillaceae</taxon>
        <taxon>Bacterioplanes</taxon>
    </lineage>
</organism>
<proteinExistence type="inferred from homology"/>
<name>A0A222FJP9_9GAMM</name>
<dbReference type="OrthoDB" id="9804309at2"/>
<dbReference type="GO" id="GO:0032259">
    <property type="term" value="P:methylation"/>
    <property type="evidence" value="ECO:0007669"/>
    <property type="project" value="UniProtKB-KW"/>
</dbReference>
<dbReference type="SUPFAM" id="SSF118196">
    <property type="entry name" value="YaeB-like"/>
    <property type="match status" value="1"/>
</dbReference>
<feature type="domain" description="TsaA-like" evidence="3">
    <location>
        <begin position="6"/>
        <end position="138"/>
    </location>
</feature>
<dbReference type="InterPro" id="IPR036414">
    <property type="entry name" value="YaeB_N_sf"/>
</dbReference>
<dbReference type="NCBIfam" id="TIGR00104">
    <property type="entry name" value="tRNA_TsaA"/>
    <property type="match status" value="1"/>
</dbReference>
<dbReference type="GO" id="GO:0008168">
    <property type="term" value="F:methyltransferase activity"/>
    <property type="evidence" value="ECO:0007669"/>
    <property type="project" value="UniProtKB-KW"/>
</dbReference>
<dbReference type="Pfam" id="PF01980">
    <property type="entry name" value="TrmO_N"/>
    <property type="match status" value="1"/>
</dbReference>
<dbReference type="RefSeq" id="WP_094059655.1">
    <property type="nucleotide sequence ID" value="NZ_CP022530.1"/>
</dbReference>
<reference evidence="4 5" key="1">
    <citation type="submission" date="2017-07" db="EMBL/GenBank/DDBJ databases">
        <title>Annotated genome sequence of Bacterioplanes sanyensis isolated from Red Sea.</title>
        <authorList>
            <person name="Rehman Z.U."/>
        </authorList>
    </citation>
    <scope>NUCLEOTIDE SEQUENCE [LARGE SCALE GENOMIC DNA]</scope>
    <source>
        <strain evidence="4 5">NV9</strain>
    </source>
</reference>
<dbReference type="EMBL" id="CP022530">
    <property type="protein sequence ID" value="ASP38463.1"/>
    <property type="molecule type" value="Genomic_DNA"/>
</dbReference>
<protein>
    <submittedName>
        <fullName evidence="4">tRNA (N6-threonylcarbamoyladenosine(37)-N6)-methyltransferase TrmO</fullName>
    </submittedName>
</protein>
<dbReference type="Gene3D" id="2.40.30.70">
    <property type="entry name" value="YaeB-like"/>
    <property type="match status" value="1"/>
</dbReference>
<evidence type="ECO:0000313" key="4">
    <source>
        <dbReference type="EMBL" id="ASP38463.1"/>
    </source>
</evidence>
<dbReference type="InterPro" id="IPR036413">
    <property type="entry name" value="YaeB-like_sf"/>
</dbReference>
<keyword evidence="4" id="KW-0489">Methyltransferase</keyword>
<dbReference type="InterPro" id="IPR040372">
    <property type="entry name" value="YaeB-like"/>
</dbReference>
<dbReference type="CDD" id="cd09281">
    <property type="entry name" value="UPF0066"/>
    <property type="match status" value="1"/>
</dbReference>
<dbReference type="KEGG" id="bsan:CHH28_07160"/>
<keyword evidence="1" id="KW-0949">S-adenosyl-L-methionine</keyword>
<evidence type="ECO:0000256" key="2">
    <source>
        <dbReference type="ARBA" id="ARBA00033753"/>
    </source>
</evidence>
<accession>A0A222FJP9</accession>
<evidence type="ECO:0000259" key="3">
    <source>
        <dbReference type="PROSITE" id="PS51668"/>
    </source>
</evidence>
<sequence length="154" mass="17315">MASFTIKPIAYVSSTRVDAIDDGWDRETSYIELDSTFDQDAFSGLEAFSHVEVVYCFHKVDESNIVTASRHPRNNNSWPKVGIFAQRGKNRPNRLGITVCKIAEVEGNKLRVEGLDAIDGTPVVDIKPVMQEFLPRGAVHQPGWSTEIMADYWK</sequence>
<dbReference type="PANTHER" id="PTHR12818:SF0">
    <property type="entry name" value="TRNA (ADENINE(37)-N6)-METHYLTRANSFERASE"/>
    <property type="match status" value="1"/>
</dbReference>
<dbReference type="AlphaFoldDB" id="A0A222FJP9"/>
<dbReference type="InterPro" id="IPR023370">
    <property type="entry name" value="TrmO-like_N"/>
</dbReference>
<dbReference type="Proteomes" id="UP000202440">
    <property type="component" value="Chromosome"/>
</dbReference>
<dbReference type="PANTHER" id="PTHR12818">
    <property type="entry name" value="TRNA (ADENINE(37)-N6)-METHYLTRANSFERASE"/>
    <property type="match status" value="1"/>
</dbReference>
<keyword evidence="4" id="KW-0808">Transferase</keyword>
<gene>
    <name evidence="4" type="primary">tsaA</name>
    <name evidence="4" type="ORF">CHH28_07160</name>
</gene>
<comment type="similarity">
    <text evidence="2">Belongs to the tRNA methyltransferase O family.</text>
</comment>
<keyword evidence="5" id="KW-1185">Reference proteome</keyword>
<evidence type="ECO:0000256" key="1">
    <source>
        <dbReference type="ARBA" id="ARBA00022691"/>
    </source>
</evidence>
<evidence type="ECO:0000313" key="5">
    <source>
        <dbReference type="Proteomes" id="UP000202440"/>
    </source>
</evidence>
<dbReference type="PROSITE" id="PS51668">
    <property type="entry name" value="TSAA_2"/>
    <property type="match status" value="1"/>
</dbReference>